<gene>
    <name evidence="3" type="ORF">PIB30_007756</name>
</gene>
<dbReference type="PANTHER" id="PTHR33463">
    <property type="entry name" value="NB-ARC DOMAIN-CONTAINING PROTEIN-RELATED"/>
    <property type="match status" value="1"/>
</dbReference>
<sequence>MRQKAGVPSDGLATVWPSLISDPNFPRFRMNFSDVFCILSMLQPLVTSASVSRRYREAVNDKQEDESVKASLSVLGDLNQLTNLDLQIPSVEHLPKNLFFDKLYSYKIIIGALNKYLEDDFQIPEKYDLSRCLALCQKDGGFDLHSQEAIKMLFDRVEILLLQNLNGVEDVFYELNLKGFPYLKRLFIASNKSIRSLISQKRKHSDMVFPKLESLYLCKLKKIERFLSCQTLSRGSFGNLKIIKIKLCGCLKNVLLISMVEFLSALETIEISECNSLEEIVVSETNNHDETEPRDKPTVKFLELRSLTLKCLSKFIGFYPIASEGDTETLFHHKIEVPKLERVELSMLKIKHIWSEQIWTNSQSADQRISGFQKLIHKVKKNPTQPSCYPFQNLMHLNVKACWNLECLWSFTIARHLKNLQSLFVSECNMTHIFPQLQAGEAKMNKVTNCESIEVIFEEADDRKQDVLDKIKLQDIHLETLPKLENVFKWKKDVEWSDLNLNKLQKIWVHGCGRLENIFSVSVVKSPEMKIESLESLAVSDCSQLREIVCKKGEENAVINTSSPVVQFEFPKLTTVKLLKLSKFKSFYSSREYELNCPALTDLSIEGCDLLEPFEEISSHAKMKNILFPEISEKVKAGEVKAKELIITSL</sequence>
<dbReference type="EMBL" id="JASCZI010241672">
    <property type="protein sequence ID" value="MED6204285.1"/>
    <property type="molecule type" value="Genomic_DNA"/>
</dbReference>
<comment type="caution">
    <text evidence="3">The sequence shown here is derived from an EMBL/GenBank/DDBJ whole genome shotgun (WGS) entry which is preliminary data.</text>
</comment>
<dbReference type="Gene3D" id="3.80.10.10">
    <property type="entry name" value="Ribonuclease Inhibitor"/>
    <property type="match status" value="2"/>
</dbReference>
<keyword evidence="1" id="KW-0611">Plant defense</keyword>
<dbReference type="Proteomes" id="UP001341840">
    <property type="component" value="Unassembled WGS sequence"/>
</dbReference>
<evidence type="ECO:0000313" key="3">
    <source>
        <dbReference type="EMBL" id="MED6204285.1"/>
    </source>
</evidence>
<feature type="domain" description="Disease resistance protein At4g27190-like leucine-rich repeats" evidence="2">
    <location>
        <begin position="233"/>
        <end position="314"/>
    </location>
</feature>
<feature type="domain" description="Disease resistance protein At4g27190-like leucine-rich repeats" evidence="2">
    <location>
        <begin position="373"/>
        <end position="429"/>
    </location>
</feature>
<dbReference type="InterPro" id="IPR057135">
    <property type="entry name" value="At4g27190-like_LRR"/>
</dbReference>
<reference evidence="3 4" key="1">
    <citation type="journal article" date="2023" name="Plants (Basel)">
        <title>Bridging the Gap: Combining Genomics and Transcriptomics Approaches to Understand Stylosanthes scabra, an Orphan Legume from the Brazilian Caatinga.</title>
        <authorList>
            <person name="Ferreira-Neto J.R.C."/>
            <person name="da Silva M.D."/>
            <person name="Binneck E."/>
            <person name="de Melo N.F."/>
            <person name="da Silva R.H."/>
            <person name="de Melo A.L.T.M."/>
            <person name="Pandolfi V."/>
            <person name="Bustamante F.O."/>
            <person name="Brasileiro-Vidal A.C."/>
            <person name="Benko-Iseppon A.M."/>
        </authorList>
    </citation>
    <scope>NUCLEOTIDE SEQUENCE [LARGE SCALE GENOMIC DNA]</scope>
    <source>
        <tissue evidence="3">Leaves</tissue>
    </source>
</reference>
<dbReference type="InterPro" id="IPR032675">
    <property type="entry name" value="LRR_dom_sf"/>
</dbReference>
<evidence type="ECO:0000313" key="4">
    <source>
        <dbReference type="Proteomes" id="UP001341840"/>
    </source>
</evidence>
<organism evidence="3 4">
    <name type="scientific">Stylosanthes scabra</name>
    <dbReference type="NCBI Taxonomy" id="79078"/>
    <lineage>
        <taxon>Eukaryota</taxon>
        <taxon>Viridiplantae</taxon>
        <taxon>Streptophyta</taxon>
        <taxon>Embryophyta</taxon>
        <taxon>Tracheophyta</taxon>
        <taxon>Spermatophyta</taxon>
        <taxon>Magnoliopsida</taxon>
        <taxon>eudicotyledons</taxon>
        <taxon>Gunneridae</taxon>
        <taxon>Pentapetalae</taxon>
        <taxon>rosids</taxon>
        <taxon>fabids</taxon>
        <taxon>Fabales</taxon>
        <taxon>Fabaceae</taxon>
        <taxon>Papilionoideae</taxon>
        <taxon>50 kb inversion clade</taxon>
        <taxon>dalbergioids sensu lato</taxon>
        <taxon>Dalbergieae</taxon>
        <taxon>Pterocarpus clade</taxon>
        <taxon>Stylosanthes</taxon>
    </lineage>
</organism>
<evidence type="ECO:0000259" key="2">
    <source>
        <dbReference type="Pfam" id="PF23247"/>
    </source>
</evidence>
<protein>
    <recommendedName>
        <fullName evidence="2">Disease resistance protein At4g27190-like leucine-rich repeats domain-containing protein</fullName>
    </recommendedName>
</protein>
<name>A0ABU6Y3F4_9FABA</name>
<feature type="domain" description="Disease resistance protein At4g27190-like leucine-rich repeats" evidence="2">
    <location>
        <begin position="446"/>
        <end position="526"/>
    </location>
</feature>
<proteinExistence type="predicted"/>
<accession>A0ABU6Y3F4</accession>
<dbReference type="SUPFAM" id="SSF52047">
    <property type="entry name" value="RNI-like"/>
    <property type="match status" value="1"/>
</dbReference>
<dbReference type="Pfam" id="PF23247">
    <property type="entry name" value="LRR_RPS2"/>
    <property type="match status" value="3"/>
</dbReference>
<evidence type="ECO:0000256" key="1">
    <source>
        <dbReference type="ARBA" id="ARBA00022821"/>
    </source>
</evidence>
<keyword evidence="4" id="KW-1185">Reference proteome</keyword>
<dbReference type="InterPro" id="IPR050905">
    <property type="entry name" value="Plant_NBS-LRR"/>
</dbReference>